<organism evidence="2 3">
    <name type="scientific">Ramularia collo-cygni</name>
    <dbReference type="NCBI Taxonomy" id="112498"/>
    <lineage>
        <taxon>Eukaryota</taxon>
        <taxon>Fungi</taxon>
        <taxon>Dikarya</taxon>
        <taxon>Ascomycota</taxon>
        <taxon>Pezizomycotina</taxon>
        <taxon>Dothideomycetes</taxon>
        <taxon>Dothideomycetidae</taxon>
        <taxon>Mycosphaerellales</taxon>
        <taxon>Mycosphaerellaceae</taxon>
        <taxon>Ramularia</taxon>
    </lineage>
</organism>
<dbReference type="GeneID" id="35595815"/>
<feature type="domain" description="Myb-like" evidence="1">
    <location>
        <begin position="105"/>
        <end position="145"/>
    </location>
</feature>
<evidence type="ECO:0000313" key="3">
    <source>
        <dbReference type="Proteomes" id="UP000225277"/>
    </source>
</evidence>
<feature type="domain" description="Myb-like" evidence="1">
    <location>
        <begin position="1"/>
        <end position="43"/>
    </location>
</feature>
<dbReference type="SMART" id="SM00717">
    <property type="entry name" value="SANT"/>
    <property type="match status" value="3"/>
</dbReference>
<dbReference type="Pfam" id="PF13921">
    <property type="entry name" value="Myb_DNA-bind_6"/>
    <property type="match status" value="1"/>
</dbReference>
<dbReference type="AlphaFoldDB" id="A0A2D3UP29"/>
<name>A0A2D3UP29_9PEZI</name>
<protein>
    <recommendedName>
        <fullName evidence="1">Myb-like domain-containing protein</fullName>
    </recommendedName>
</protein>
<proteinExistence type="predicted"/>
<dbReference type="EMBL" id="FJUY01000001">
    <property type="protein sequence ID" value="CZT14445.1"/>
    <property type="molecule type" value="Genomic_DNA"/>
</dbReference>
<dbReference type="PROSITE" id="PS50090">
    <property type="entry name" value="MYB_LIKE"/>
    <property type="match status" value="2"/>
</dbReference>
<keyword evidence="3" id="KW-1185">Reference proteome</keyword>
<gene>
    <name evidence="2" type="ORF">RCC_00422</name>
</gene>
<sequence length="153" mass="17608">MFTSADDAKLLSLRSEGKSWHAIRMELPDRSRSSLERRWGRLYLRATAPVVCGKWTAKEVEFLTKSHQAHMPVKSIAEHLGRSTMSVAAQIKSMPGLEKPVRLGWKTDEDKLLLQMRSKGWPWHDVATALNRSYAACRHRYDDVLRYRDTTSP</sequence>
<dbReference type="InterPro" id="IPR001005">
    <property type="entry name" value="SANT/Myb"/>
</dbReference>
<accession>A0A2D3UP29</accession>
<dbReference type="OrthoDB" id="2350934at2759"/>
<dbReference type="RefSeq" id="XP_023621342.1">
    <property type="nucleotide sequence ID" value="XM_023765574.1"/>
</dbReference>
<evidence type="ECO:0000313" key="2">
    <source>
        <dbReference type="EMBL" id="CZT14445.1"/>
    </source>
</evidence>
<dbReference type="Proteomes" id="UP000225277">
    <property type="component" value="Unassembled WGS sequence"/>
</dbReference>
<dbReference type="SUPFAM" id="SSF46689">
    <property type="entry name" value="Homeodomain-like"/>
    <property type="match status" value="1"/>
</dbReference>
<dbReference type="CDD" id="cd00167">
    <property type="entry name" value="SANT"/>
    <property type="match status" value="1"/>
</dbReference>
<dbReference type="InterPro" id="IPR009057">
    <property type="entry name" value="Homeodomain-like_sf"/>
</dbReference>
<reference evidence="2 3" key="1">
    <citation type="submission" date="2016-03" db="EMBL/GenBank/DDBJ databases">
        <authorList>
            <person name="Ploux O."/>
        </authorList>
    </citation>
    <scope>NUCLEOTIDE SEQUENCE [LARGE SCALE GENOMIC DNA]</scope>
    <source>
        <strain evidence="2 3">URUG2</strain>
    </source>
</reference>
<evidence type="ECO:0000259" key="1">
    <source>
        <dbReference type="PROSITE" id="PS50090"/>
    </source>
</evidence>